<dbReference type="Pfam" id="PF23459">
    <property type="entry name" value="S1_RRP5"/>
    <property type="match status" value="1"/>
</dbReference>
<dbReference type="GO" id="GO:0006412">
    <property type="term" value="P:translation"/>
    <property type="evidence" value="ECO:0007669"/>
    <property type="project" value="TreeGrafter"/>
</dbReference>
<dbReference type="GO" id="GO:0003729">
    <property type="term" value="F:mRNA binding"/>
    <property type="evidence" value="ECO:0007669"/>
    <property type="project" value="TreeGrafter"/>
</dbReference>
<gene>
    <name evidence="5" type="ordered locus">Desku_1599</name>
</gene>
<dbReference type="InterPro" id="IPR012340">
    <property type="entry name" value="NA-bd_OB-fold"/>
</dbReference>
<dbReference type="GO" id="GO:0022627">
    <property type="term" value="C:cytosolic small ribosomal subunit"/>
    <property type="evidence" value="ECO:0007669"/>
    <property type="project" value="TreeGrafter"/>
</dbReference>
<keyword evidence="2" id="KW-0689">Ribosomal protein</keyword>
<evidence type="ECO:0000313" key="5">
    <source>
        <dbReference type="EMBL" id="AEG15179.1"/>
    </source>
</evidence>
<dbReference type="EMBL" id="CP002770">
    <property type="protein sequence ID" value="AEG15179.1"/>
    <property type="molecule type" value="Genomic_DNA"/>
</dbReference>
<dbReference type="InterPro" id="IPR003029">
    <property type="entry name" value="S1_domain"/>
</dbReference>
<feature type="domain" description="S1 motif" evidence="4">
    <location>
        <begin position="121"/>
        <end position="198"/>
    </location>
</feature>
<evidence type="ECO:0000313" key="6">
    <source>
        <dbReference type="Proteomes" id="UP000009229"/>
    </source>
</evidence>
<dbReference type="Proteomes" id="UP000009229">
    <property type="component" value="Chromosome"/>
</dbReference>
<dbReference type="GO" id="GO:0003735">
    <property type="term" value="F:structural constituent of ribosome"/>
    <property type="evidence" value="ECO:0007669"/>
    <property type="project" value="TreeGrafter"/>
</dbReference>
<dbReference type="PANTHER" id="PTHR10724">
    <property type="entry name" value="30S RIBOSOMAL PROTEIN S1"/>
    <property type="match status" value="1"/>
</dbReference>
<dbReference type="KEGG" id="dku:Desku_1599"/>
<dbReference type="AlphaFoldDB" id="A0AAU8P9M4"/>
<reference evidence="6" key="1">
    <citation type="submission" date="2011-05" db="EMBL/GenBank/DDBJ databases">
        <title>Complete sequence of Desulfotomaculum kuznetsovii DSM 6115.</title>
        <authorList>
            <person name="Lucas S."/>
            <person name="Han J."/>
            <person name="Lapidus A."/>
            <person name="Cheng J.-F."/>
            <person name="Goodwin L."/>
            <person name="Pitluck S."/>
            <person name="Peters L."/>
            <person name="Mikhailova N."/>
            <person name="Lu M."/>
            <person name="Saunders E."/>
            <person name="Han C."/>
            <person name="Tapia R."/>
            <person name="Land M."/>
            <person name="Hauser L."/>
            <person name="Kyrpides N."/>
            <person name="Ivanova N."/>
            <person name="Pagani I."/>
            <person name="Nazina T."/>
            <person name="Ivanova A."/>
            <person name="Parshina S."/>
            <person name="Kuever J."/>
            <person name="Muyzer G."/>
            <person name="Plugge C."/>
            <person name="Stams A."/>
            <person name="Woyke T."/>
        </authorList>
    </citation>
    <scope>NUCLEOTIDE SEQUENCE [LARGE SCALE GENOMIC DNA]</scope>
    <source>
        <strain evidence="6">DSM 6115 / VKM B-1805 / 17</strain>
    </source>
</reference>
<dbReference type="InterPro" id="IPR057302">
    <property type="entry name" value="Rrp5_S1"/>
</dbReference>
<proteinExistence type="inferred from homology"/>
<accession>A0AAU8P9M4</accession>
<dbReference type="InterPro" id="IPR050437">
    <property type="entry name" value="Ribos_protein_bS1-like"/>
</dbReference>
<organism evidence="5 6">
    <name type="scientific">Desulfofundulus kuznetsovii (strain DSM 6115 / VKM B-1805 / 17)</name>
    <name type="common">Desulfotomaculum kuznetsovii</name>
    <dbReference type="NCBI Taxonomy" id="760568"/>
    <lineage>
        <taxon>Bacteria</taxon>
        <taxon>Bacillati</taxon>
        <taxon>Bacillota</taxon>
        <taxon>Clostridia</taxon>
        <taxon>Eubacteriales</taxon>
        <taxon>Peptococcaceae</taxon>
        <taxon>Desulfofundulus</taxon>
    </lineage>
</organism>
<feature type="domain" description="S1 motif" evidence="4">
    <location>
        <begin position="213"/>
        <end position="273"/>
    </location>
</feature>
<dbReference type="Gene3D" id="2.40.50.140">
    <property type="entry name" value="Nucleic acid-binding proteins"/>
    <property type="match status" value="1"/>
</dbReference>
<evidence type="ECO:0000256" key="1">
    <source>
        <dbReference type="ARBA" id="ARBA00006767"/>
    </source>
</evidence>
<name>A0AAU8P9M4_DESK7</name>
<evidence type="ECO:0000259" key="4">
    <source>
        <dbReference type="PROSITE" id="PS50126"/>
    </source>
</evidence>
<dbReference type="RefSeq" id="WP_013822694.1">
    <property type="nucleotide sequence ID" value="NC_015573.1"/>
</dbReference>
<keyword evidence="6" id="KW-1185">Reference proteome</keyword>
<evidence type="ECO:0000256" key="2">
    <source>
        <dbReference type="ARBA" id="ARBA00022980"/>
    </source>
</evidence>
<keyword evidence="3" id="KW-0687">Ribonucleoprotein</keyword>
<protein>
    <submittedName>
        <fullName evidence="5">RNA-binding protein</fullName>
    </submittedName>
</protein>
<sequence length="278" mass="29962">MSAFIPNIPKPEGFEAAADRWEYLFFAKERGVPVEAAVEKVTWPENLDTAVWELDLGDGIKGVVPASETGLADVSLMPRFVGQKVLVKIRGLDRGNGVAACSRREAIADAQERLFQALKPDMVIDAVVKAVLPPDPATNKPASLVMDAGGGVLVEVPRKLATRSRAHRLAELFRPGQAVKAKVVHVDPQTGTLKLSLVDAEPDPWEGLVYKRGDVVAGAVVGQAEKMVFLEIKPGVVGIAPPPLRGVLRRGDRVAAVVTAFDREKKKLHLRLRGGRLA</sequence>
<dbReference type="SMART" id="SM00316">
    <property type="entry name" value="S1"/>
    <property type="match status" value="3"/>
</dbReference>
<comment type="similarity">
    <text evidence="1">Belongs to the bacterial ribosomal protein bS1 family.</text>
</comment>
<dbReference type="SUPFAM" id="SSF50249">
    <property type="entry name" value="Nucleic acid-binding proteins"/>
    <property type="match status" value="3"/>
</dbReference>
<dbReference type="PANTHER" id="PTHR10724:SF7">
    <property type="entry name" value="SMALL RIBOSOMAL SUBUNIT PROTEIN BS1C"/>
    <property type="match status" value="1"/>
</dbReference>
<evidence type="ECO:0000256" key="3">
    <source>
        <dbReference type="ARBA" id="ARBA00023274"/>
    </source>
</evidence>
<dbReference type="PROSITE" id="PS50126">
    <property type="entry name" value="S1"/>
    <property type="match status" value="2"/>
</dbReference>